<dbReference type="GO" id="GO:0006276">
    <property type="term" value="P:plasmid maintenance"/>
    <property type="evidence" value="ECO:0007669"/>
    <property type="project" value="InterPro"/>
</dbReference>
<dbReference type="GO" id="GO:0008657">
    <property type="term" value="F:DNA topoisomerase type II (double strand cut, ATP-hydrolyzing) inhibitor activity"/>
    <property type="evidence" value="ECO:0007669"/>
    <property type="project" value="InterPro"/>
</dbReference>
<dbReference type="InterPro" id="IPR011067">
    <property type="entry name" value="Plasmid_toxin/cell-grow_inhib"/>
</dbReference>
<evidence type="ECO:0000256" key="4">
    <source>
        <dbReference type="ARBA" id="ARBA00023015"/>
    </source>
</evidence>
<evidence type="ECO:0000256" key="5">
    <source>
        <dbReference type="ARBA" id="ARBA00023163"/>
    </source>
</evidence>
<dbReference type="InterPro" id="IPR002712">
    <property type="entry name" value="CcdB"/>
</dbReference>
<proteinExistence type="inferred from homology"/>
<evidence type="ECO:0000256" key="2">
    <source>
        <dbReference type="ARBA" id="ARBA00015075"/>
    </source>
</evidence>
<evidence type="ECO:0000256" key="1">
    <source>
        <dbReference type="ARBA" id="ARBA00005230"/>
    </source>
</evidence>
<keyword evidence="3" id="KW-0678">Repressor</keyword>
<dbReference type="KEGG" id="spap:H3Z74_07750"/>
<dbReference type="RefSeq" id="WP_187763330.1">
    <property type="nucleotide sequence ID" value="NZ_CP061038.1"/>
</dbReference>
<evidence type="ECO:0000256" key="3">
    <source>
        <dbReference type="ARBA" id="ARBA00022491"/>
    </source>
</evidence>
<dbReference type="Gene3D" id="2.30.30.110">
    <property type="match status" value="1"/>
</dbReference>
<dbReference type="EMBL" id="CP061038">
    <property type="protein sequence ID" value="QNQ11044.1"/>
    <property type="molecule type" value="Genomic_DNA"/>
</dbReference>
<organism evidence="8 9">
    <name type="scientific">Sphingomonas alpina</name>
    <dbReference type="NCBI Taxonomy" id="653931"/>
    <lineage>
        <taxon>Bacteria</taxon>
        <taxon>Pseudomonadati</taxon>
        <taxon>Pseudomonadota</taxon>
        <taxon>Alphaproteobacteria</taxon>
        <taxon>Sphingomonadales</taxon>
        <taxon>Sphingomonadaceae</taxon>
        <taxon>Sphingomonas</taxon>
    </lineage>
</organism>
<dbReference type="SUPFAM" id="SSF50118">
    <property type="entry name" value="Cell growth inhibitor/plasmid maintenance toxic component"/>
    <property type="match status" value="1"/>
</dbReference>
<gene>
    <name evidence="8" type="ORF">H3Z74_07750</name>
</gene>
<keyword evidence="5" id="KW-0804">Transcription</keyword>
<keyword evidence="4" id="KW-0805">Transcription regulation</keyword>
<dbReference type="AlphaFoldDB" id="A0A7H0LMZ1"/>
<evidence type="ECO:0000256" key="6">
    <source>
        <dbReference type="ARBA" id="ARBA00029628"/>
    </source>
</evidence>
<name>A0A7H0LMZ1_9SPHN</name>
<comment type="similarity">
    <text evidence="1">Belongs to the CcdB toxin family.</text>
</comment>
<evidence type="ECO:0000313" key="8">
    <source>
        <dbReference type="EMBL" id="QNQ11044.1"/>
    </source>
</evidence>
<protein>
    <recommendedName>
        <fullName evidence="2">Toxin CcdB</fullName>
    </recommendedName>
    <alternativeName>
        <fullName evidence="7">Cytotoxic protein CcdB</fullName>
    </alternativeName>
    <alternativeName>
        <fullName evidence="6">Protein LetD</fullName>
    </alternativeName>
</protein>
<keyword evidence="9" id="KW-1185">Reference proteome</keyword>
<reference evidence="8 9" key="1">
    <citation type="submission" date="2020-09" db="EMBL/GenBank/DDBJ databases">
        <title>Sphingomonas sp., a new species isolated from pork steak.</title>
        <authorList>
            <person name="Heidler von Heilborn D."/>
        </authorList>
    </citation>
    <scope>NUCLEOTIDE SEQUENCE [LARGE SCALE GENOMIC DNA]</scope>
    <source>
        <strain evidence="9">S8-3T</strain>
    </source>
</reference>
<dbReference type="Pfam" id="PF01845">
    <property type="entry name" value="CcdB"/>
    <property type="match status" value="1"/>
</dbReference>
<dbReference type="Proteomes" id="UP000516148">
    <property type="component" value="Chromosome"/>
</dbReference>
<evidence type="ECO:0000313" key="9">
    <source>
        <dbReference type="Proteomes" id="UP000516148"/>
    </source>
</evidence>
<evidence type="ECO:0000256" key="7">
    <source>
        <dbReference type="ARBA" id="ARBA00033135"/>
    </source>
</evidence>
<sequence>MARFDVYAEREGGGLVLDCQADLLSVLETRFVVPLMPLAGVRPPFPRLNPVFTVGGRDLVMVTQGAASIGTRSLGPVVASLAKEQPAIMNALDMLMIGF</sequence>
<accession>A0A7H0LMZ1</accession>